<keyword evidence="2" id="KW-1185">Reference proteome</keyword>
<evidence type="ECO:0000313" key="2">
    <source>
        <dbReference type="Proteomes" id="UP000291819"/>
    </source>
</evidence>
<protein>
    <submittedName>
        <fullName evidence="1">Uncharacterized protein</fullName>
    </submittedName>
</protein>
<dbReference type="AlphaFoldDB" id="A0A4Q9H4J0"/>
<accession>A0A4Q9H4J0</accession>
<dbReference type="Proteomes" id="UP000291819">
    <property type="component" value="Unassembled WGS sequence"/>
</dbReference>
<reference evidence="1 2" key="1">
    <citation type="submission" date="2019-02" db="EMBL/GenBank/DDBJ databases">
        <title>Pedobacter kyonggii whole genome sequence analysis.</title>
        <authorList>
            <person name="Dahal R.H."/>
        </authorList>
    </citation>
    <scope>NUCLEOTIDE SEQUENCE [LARGE SCALE GENOMIC DNA]</scope>
    <source>
        <strain evidence="1 2">K-4-11-1</strain>
    </source>
</reference>
<dbReference type="RefSeq" id="WP_131032610.1">
    <property type="nucleotide sequence ID" value="NZ_SIXF01000050.1"/>
</dbReference>
<dbReference type="OrthoDB" id="9762853at2"/>
<dbReference type="EMBL" id="SIXF01000050">
    <property type="protein sequence ID" value="TBO36381.1"/>
    <property type="molecule type" value="Genomic_DNA"/>
</dbReference>
<organism evidence="1 2">
    <name type="scientific">Pedobacter kyonggii</name>
    <dbReference type="NCBI Taxonomy" id="1926871"/>
    <lineage>
        <taxon>Bacteria</taxon>
        <taxon>Pseudomonadati</taxon>
        <taxon>Bacteroidota</taxon>
        <taxon>Sphingobacteriia</taxon>
        <taxon>Sphingobacteriales</taxon>
        <taxon>Sphingobacteriaceae</taxon>
        <taxon>Pedobacter</taxon>
    </lineage>
</organism>
<comment type="caution">
    <text evidence="1">The sequence shown here is derived from an EMBL/GenBank/DDBJ whole genome shotgun (WGS) entry which is preliminary data.</text>
</comment>
<name>A0A4Q9H4J0_9SPHI</name>
<evidence type="ECO:0000313" key="1">
    <source>
        <dbReference type="EMBL" id="TBO36381.1"/>
    </source>
</evidence>
<sequence>MKDANSLKISNQIGPIAQGTGFLPFGPVAARGSYLKIEFEGIAGVKAREISLKLVWLNLPTNFGVYFQGYQPKNAISNHSFYVDFYWNSGADLYLFNDRPLELFTEDTEGSLQHERVFDLIIDPKWIYSNNCSIKMALVGSEFAFGHAVYAEIMLKAALCAANGEQTELPNPPFTPKVKKLSLSLN</sequence>
<gene>
    <name evidence="1" type="ORF">EYS08_24925</name>
</gene>
<proteinExistence type="predicted"/>